<keyword evidence="7 12" id="KW-0418">Kinase</keyword>
<sequence>MTKSDPHSNRDPSVDITITARELCLRFVEEFESGGEPDLESFMVDVPAEYRPEVLAELVNVDLLQRRAQGQNPSKSEYIKKFPLDGPTISAAFDAISDTVGDQTYVTESAIESTEIDLAIGDQVGKYEIRSVLGRGGMGIVFGAFDTVILREVALKLLSRKHAGDESALNRLLQEAQAVGAVHHPNIIGIYDVLEENDSYYLVMEKVSGENLGEVLNSSEQGRLDWKTATQVIIDCCNGLAAAHQQGLIHRDLKPMNIMLTDDSSAKLLDFGLAKGNQSDETALTKIGTVLGTPDFMSPEQCKAAEVNPTSDIYSLGATYFALLTGHPPFGSLQNHLKIMFAHCHRPTPNILDELPELPPACNDIIQRAMAKESADRYQSAQEFRVDLEAVLNGGQPSGSTQSFSATQSIEVPPTPASPKKWFKVVTAACLVISIATWGITLLQDIEKNQEGRPTNSVTGPQEAGSEETATPPLFRGVTENTIHLGTSTAYNGPSQELGRNMVVGMKSCFERINDAGGIHGRKISLTVLDDRYQPEKALQNMQDFFEDRDVFAVIGNVGAPTARVTSKYASENSYLFFAPFSGASLLREDPPDRYVFNYRASYVDETAAMVKHFVVNLRIPPENIAVFAQNDAYGDDGFKGVAKAMREHGIQSDDLIRVGYERNQLDIDEAVSTILSEQAHIQAIVMVPTYKVAADFVKRIKTEIPEMVFGAVSFVGSQALAEAFYEIGPQFGDGVLVTQVVPHYLSNATGVRRYRQDLKKYYPEYEPGFVSLEGYIAAECFAEGLRDAGPNLNTESLIDALHSIRDLDLGIGPIIQFSPSRHQASHKVWGTQLNAQGEFEIVDLE</sequence>
<name>A0A517QNQ5_9PLAN</name>
<organism evidence="12 13">
    <name type="scientific">Thalassoglobus polymorphus</name>
    <dbReference type="NCBI Taxonomy" id="2527994"/>
    <lineage>
        <taxon>Bacteria</taxon>
        <taxon>Pseudomonadati</taxon>
        <taxon>Planctomycetota</taxon>
        <taxon>Planctomycetia</taxon>
        <taxon>Planctomycetales</taxon>
        <taxon>Planctomycetaceae</taxon>
        <taxon>Thalassoglobus</taxon>
    </lineage>
</organism>
<gene>
    <name evidence="12" type="primary">prkC_9</name>
    <name evidence="12" type="ORF">Mal48_24870</name>
</gene>
<dbReference type="Gene3D" id="1.10.510.10">
    <property type="entry name" value="Transferase(Phosphotransferase) domain 1"/>
    <property type="match status" value="1"/>
</dbReference>
<dbReference type="OrthoDB" id="6111975at2"/>
<dbReference type="Proteomes" id="UP000315724">
    <property type="component" value="Chromosome"/>
</dbReference>
<dbReference type="PROSITE" id="PS50011">
    <property type="entry name" value="PROTEIN_KINASE_DOM"/>
    <property type="match status" value="1"/>
</dbReference>
<dbReference type="CDD" id="cd14014">
    <property type="entry name" value="STKc_PknB_like"/>
    <property type="match status" value="1"/>
</dbReference>
<dbReference type="InterPro" id="IPR028082">
    <property type="entry name" value="Peripla_BP_I"/>
</dbReference>
<evidence type="ECO:0000256" key="4">
    <source>
        <dbReference type="ARBA" id="ARBA00022679"/>
    </source>
</evidence>
<dbReference type="PROSITE" id="PS00108">
    <property type="entry name" value="PROTEIN_KINASE_ST"/>
    <property type="match status" value="1"/>
</dbReference>
<evidence type="ECO:0000256" key="3">
    <source>
        <dbReference type="ARBA" id="ARBA00022527"/>
    </source>
</evidence>
<dbReference type="InterPro" id="IPR028081">
    <property type="entry name" value="Leu-bd"/>
</dbReference>
<dbReference type="InterPro" id="IPR017441">
    <property type="entry name" value="Protein_kinase_ATP_BS"/>
</dbReference>
<dbReference type="InterPro" id="IPR008271">
    <property type="entry name" value="Ser/Thr_kinase_AS"/>
</dbReference>
<dbReference type="KEGG" id="tpol:Mal48_24870"/>
<feature type="region of interest" description="Disordered" evidence="10">
    <location>
        <begin position="395"/>
        <end position="415"/>
    </location>
</feature>
<keyword evidence="13" id="KW-1185">Reference proteome</keyword>
<reference evidence="12 13" key="1">
    <citation type="submission" date="2019-02" db="EMBL/GenBank/DDBJ databases">
        <title>Deep-cultivation of Planctomycetes and their phenomic and genomic characterization uncovers novel biology.</title>
        <authorList>
            <person name="Wiegand S."/>
            <person name="Jogler M."/>
            <person name="Boedeker C."/>
            <person name="Pinto D."/>
            <person name="Vollmers J."/>
            <person name="Rivas-Marin E."/>
            <person name="Kohn T."/>
            <person name="Peeters S.H."/>
            <person name="Heuer A."/>
            <person name="Rast P."/>
            <person name="Oberbeckmann S."/>
            <person name="Bunk B."/>
            <person name="Jeske O."/>
            <person name="Meyerdierks A."/>
            <person name="Storesund J.E."/>
            <person name="Kallscheuer N."/>
            <person name="Luecker S."/>
            <person name="Lage O.M."/>
            <person name="Pohl T."/>
            <person name="Merkel B.J."/>
            <person name="Hornburger P."/>
            <person name="Mueller R.-W."/>
            <person name="Bruemmer F."/>
            <person name="Labrenz M."/>
            <person name="Spormann A.M."/>
            <person name="Op den Camp H."/>
            <person name="Overmann J."/>
            <person name="Amann R."/>
            <person name="Jetten M.S.M."/>
            <person name="Mascher T."/>
            <person name="Medema M.H."/>
            <person name="Devos D.P."/>
            <person name="Kaster A.-K."/>
            <person name="Ovreas L."/>
            <person name="Rohde M."/>
            <person name="Galperin M.Y."/>
            <person name="Jogler C."/>
        </authorList>
    </citation>
    <scope>NUCLEOTIDE SEQUENCE [LARGE SCALE GENOMIC DNA]</scope>
    <source>
        <strain evidence="12 13">Mal48</strain>
    </source>
</reference>
<dbReference type="CDD" id="cd19978">
    <property type="entry name" value="PBP1_ABC_ligand_binding-like"/>
    <property type="match status" value="1"/>
</dbReference>
<keyword evidence="4 12" id="KW-0808">Transferase</keyword>
<keyword evidence="6 9" id="KW-0547">Nucleotide-binding</keyword>
<feature type="binding site" evidence="9">
    <location>
        <position position="156"/>
    </location>
    <ligand>
        <name>ATP</name>
        <dbReference type="ChEBI" id="CHEBI:30616"/>
    </ligand>
</feature>
<evidence type="ECO:0000256" key="7">
    <source>
        <dbReference type="ARBA" id="ARBA00022777"/>
    </source>
</evidence>
<accession>A0A517QNQ5</accession>
<dbReference type="Gene3D" id="3.30.200.20">
    <property type="entry name" value="Phosphorylase Kinase, domain 1"/>
    <property type="match status" value="1"/>
</dbReference>
<dbReference type="AlphaFoldDB" id="A0A517QNQ5"/>
<evidence type="ECO:0000313" key="13">
    <source>
        <dbReference type="Proteomes" id="UP000315724"/>
    </source>
</evidence>
<dbReference type="SMART" id="SM00220">
    <property type="entry name" value="S_TKc"/>
    <property type="match status" value="1"/>
</dbReference>
<dbReference type="PROSITE" id="PS00107">
    <property type="entry name" value="PROTEIN_KINASE_ATP"/>
    <property type="match status" value="1"/>
</dbReference>
<dbReference type="Pfam" id="PF00069">
    <property type="entry name" value="Pkinase"/>
    <property type="match status" value="1"/>
</dbReference>
<evidence type="ECO:0000313" key="12">
    <source>
        <dbReference type="EMBL" id="QDT33234.1"/>
    </source>
</evidence>
<feature type="domain" description="Protein kinase" evidence="11">
    <location>
        <begin position="127"/>
        <end position="392"/>
    </location>
</feature>
<dbReference type="SUPFAM" id="SSF56112">
    <property type="entry name" value="Protein kinase-like (PK-like)"/>
    <property type="match status" value="1"/>
</dbReference>
<evidence type="ECO:0000256" key="6">
    <source>
        <dbReference type="ARBA" id="ARBA00022741"/>
    </source>
</evidence>
<keyword evidence="3" id="KW-0723">Serine/threonine-protein kinase</keyword>
<dbReference type="InterPro" id="IPR011009">
    <property type="entry name" value="Kinase-like_dom_sf"/>
</dbReference>
<evidence type="ECO:0000256" key="2">
    <source>
        <dbReference type="ARBA" id="ARBA00012513"/>
    </source>
</evidence>
<dbReference type="Pfam" id="PF13458">
    <property type="entry name" value="Peripla_BP_6"/>
    <property type="match status" value="1"/>
</dbReference>
<dbReference type="PANTHER" id="PTHR47235:SF1">
    <property type="entry name" value="BLR6548 PROTEIN"/>
    <property type="match status" value="1"/>
</dbReference>
<dbReference type="SUPFAM" id="SSF53822">
    <property type="entry name" value="Periplasmic binding protein-like I"/>
    <property type="match status" value="1"/>
</dbReference>
<dbReference type="PANTHER" id="PTHR47235">
    <property type="entry name" value="BLR6548 PROTEIN"/>
    <property type="match status" value="1"/>
</dbReference>
<feature type="compositionally biased region" description="Polar residues" evidence="10">
    <location>
        <begin position="398"/>
        <end position="410"/>
    </location>
</feature>
<evidence type="ECO:0000256" key="1">
    <source>
        <dbReference type="ARBA" id="ARBA00010062"/>
    </source>
</evidence>
<evidence type="ECO:0000256" key="10">
    <source>
        <dbReference type="SAM" id="MobiDB-lite"/>
    </source>
</evidence>
<keyword evidence="8 9" id="KW-0067">ATP-binding</keyword>
<dbReference type="GO" id="GO:0005524">
    <property type="term" value="F:ATP binding"/>
    <property type="evidence" value="ECO:0007669"/>
    <property type="project" value="UniProtKB-UniRule"/>
</dbReference>
<dbReference type="Gene3D" id="3.40.50.2300">
    <property type="match status" value="2"/>
</dbReference>
<proteinExistence type="inferred from homology"/>
<dbReference type="RefSeq" id="WP_145199234.1">
    <property type="nucleotide sequence ID" value="NZ_CP036267.1"/>
</dbReference>
<feature type="region of interest" description="Disordered" evidence="10">
    <location>
        <begin position="450"/>
        <end position="473"/>
    </location>
</feature>
<protein>
    <recommendedName>
        <fullName evidence="2">non-specific serine/threonine protein kinase</fullName>
        <ecNumber evidence="2">2.7.11.1</ecNumber>
    </recommendedName>
</protein>
<comment type="similarity">
    <text evidence="1">Belongs to the leucine-binding protein family.</text>
</comment>
<dbReference type="FunFam" id="1.10.510.10:FF:000021">
    <property type="entry name" value="Serine/threonine protein kinase"/>
    <property type="match status" value="1"/>
</dbReference>
<evidence type="ECO:0000256" key="8">
    <source>
        <dbReference type="ARBA" id="ARBA00022840"/>
    </source>
</evidence>
<keyword evidence="5" id="KW-0732">Signal</keyword>
<dbReference type="GO" id="GO:0004674">
    <property type="term" value="F:protein serine/threonine kinase activity"/>
    <property type="evidence" value="ECO:0007669"/>
    <property type="project" value="UniProtKB-KW"/>
</dbReference>
<evidence type="ECO:0000256" key="9">
    <source>
        <dbReference type="PROSITE-ProRule" id="PRU10141"/>
    </source>
</evidence>
<dbReference type="EMBL" id="CP036267">
    <property type="protein sequence ID" value="QDT33234.1"/>
    <property type="molecule type" value="Genomic_DNA"/>
</dbReference>
<evidence type="ECO:0000256" key="5">
    <source>
        <dbReference type="ARBA" id="ARBA00022729"/>
    </source>
</evidence>
<evidence type="ECO:0000259" key="11">
    <source>
        <dbReference type="PROSITE" id="PS50011"/>
    </source>
</evidence>
<dbReference type="EC" id="2.7.11.1" evidence="2"/>
<dbReference type="InterPro" id="IPR000719">
    <property type="entry name" value="Prot_kinase_dom"/>
</dbReference>